<dbReference type="GO" id="GO:0005813">
    <property type="term" value="C:centrosome"/>
    <property type="evidence" value="ECO:0007669"/>
    <property type="project" value="UniProtKB-SubCell"/>
</dbReference>
<evidence type="ECO:0000256" key="11">
    <source>
        <dbReference type="ARBA" id="ARBA00022490"/>
    </source>
</evidence>
<evidence type="ECO:0000256" key="10">
    <source>
        <dbReference type="ARBA" id="ARBA00022475"/>
    </source>
</evidence>
<evidence type="ECO:0000256" key="2">
    <source>
        <dbReference type="ARBA" id="ARBA00004120"/>
    </source>
</evidence>
<keyword evidence="34" id="KW-1185">Reference proteome</keyword>
<keyword evidence="11" id="KW-0963">Cytoplasm</keyword>
<feature type="compositionally biased region" description="Polar residues" evidence="30">
    <location>
        <begin position="261"/>
        <end position="270"/>
    </location>
</feature>
<evidence type="ECO:0000256" key="27">
    <source>
        <dbReference type="ARBA" id="ARBA00031094"/>
    </source>
</evidence>
<keyword evidence="22" id="KW-0832">Ubl conjugation</keyword>
<evidence type="ECO:0000256" key="25">
    <source>
        <dbReference type="ARBA" id="ARBA00023273"/>
    </source>
</evidence>
<feature type="compositionally biased region" description="Polar residues" evidence="30">
    <location>
        <begin position="284"/>
        <end position="293"/>
    </location>
</feature>
<keyword evidence="14" id="KW-0645">Protease</keyword>
<dbReference type="GO" id="GO:0005874">
    <property type="term" value="C:microtubule"/>
    <property type="evidence" value="ECO:0007669"/>
    <property type="project" value="UniProtKB-KW"/>
</dbReference>
<dbReference type="FunFam" id="2.30.30.190:FF:000007">
    <property type="entry name" value="Putative ubiquitin carboxyl-terminal hydrolase CYLD"/>
    <property type="match status" value="1"/>
</dbReference>
<keyword evidence="17" id="KW-0479">Metal-binding</keyword>
<dbReference type="InterPro" id="IPR036859">
    <property type="entry name" value="CAP-Gly_dom_sf"/>
</dbReference>
<dbReference type="Pfam" id="PF00443">
    <property type="entry name" value="UCH"/>
    <property type="match status" value="1"/>
</dbReference>
<evidence type="ECO:0000256" key="21">
    <source>
        <dbReference type="ARBA" id="ARBA00022833"/>
    </source>
</evidence>
<evidence type="ECO:0000256" key="28">
    <source>
        <dbReference type="ARBA" id="ARBA00032487"/>
    </source>
</evidence>
<evidence type="ECO:0000256" key="22">
    <source>
        <dbReference type="ARBA" id="ARBA00022843"/>
    </source>
</evidence>
<dbReference type="SUPFAM" id="SSF54001">
    <property type="entry name" value="Cysteine proteinases"/>
    <property type="match status" value="1"/>
</dbReference>
<comment type="similarity">
    <text evidence="7">Belongs to the peptidase C19 family.</text>
</comment>
<keyword evidence="13" id="KW-0399">Innate immunity</keyword>
<evidence type="ECO:0000256" key="20">
    <source>
        <dbReference type="ARBA" id="ARBA00022807"/>
    </source>
</evidence>
<protein>
    <recommendedName>
        <fullName evidence="9">Ubiquitin carboxyl-terminal hydrolase CYLD</fullName>
        <ecNumber evidence="8">3.4.19.12</ecNumber>
    </recommendedName>
    <alternativeName>
        <fullName evidence="26">Deubiquitinating enzyme CYLD</fullName>
    </alternativeName>
    <alternativeName>
        <fullName evidence="27">Ubiquitin thioesterase CYLD</fullName>
    </alternativeName>
    <alternativeName>
        <fullName evidence="28">Ubiquitin-specific-processing protease CYLD</fullName>
    </alternativeName>
</protein>
<feature type="region of interest" description="Disordered" evidence="30">
    <location>
        <begin position="253"/>
        <end position="293"/>
    </location>
</feature>
<evidence type="ECO:0000256" key="1">
    <source>
        <dbReference type="ARBA" id="ARBA00000707"/>
    </source>
</evidence>
<feature type="compositionally biased region" description="Basic and acidic residues" evidence="30">
    <location>
        <begin position="271"/>
        <end position="283"/>
    </location>
</feature>
<evidence type="ECO:0000256" key="12">
    <source>
        <dbReference type="ARBA" id="ARBA00022553"/>
    </source>
</evidence>
<dbReference type="SUPFAM" id="SSF74924">
    <property type="entry name" value="Cap-Gly domain"/>
    <property type="match status" value="3"/>
</dbReference>
<dbReference type="GO" id="GO:0004843">
    <property type="term" value="F:cysteine-type deubiquitinase activity"/>
    <property type="evidence" value="ECO:0007669"/>
    <property type="project" value="UniProtKB-EC"/>
</dbReference>
<keyword evidence="12" id="KW-0597">Phosphoprotein</keyword>
<evidence type="ECO:0000256" key="30">
    <source>
        <dbReference type="SAM" id="MobiDB-lite"/>
    </source>
</evidence>
<evidence type="ECO:0000256" key="5">
    <source>
        <dbReference type="ARBA" id="ARBA00004413"/>
    </source>
</evidence>
<dbReference type="PROSITE" id="PS00972">
    <property type="entry name" value="USP_1"/>
    <property type="match status" value="1"/>
</dbReference>
<evidence type="ECO:0000256" key="16">
    <source>
        <dbReference type="ARBA" id="ARBA00022701"/>
    </source>
</evidence>
<accession>A0AAV7QAL4</accession>
<dbReference type="GO" id="GO:0046872">
    <property type="term" value="F:metal ion binding"/>
    <property type="evidence" value="ECO:0007669"/>
    <property type="project" value="UniProtKB-KW"/>
</dbReference>
<comment type="subunit">
    <text evidence="29">Interacts (via CAP-Gly domain) with IKBKG/NEMO (via proline-rich C-terminal region). Interacts with TRAF2 and TRIP. Interacts with PLK1, DVL1, DVL3, MAVS, TBK1, IKKE and RIGI. Interacts (via CAP-Gly domain) with microtubules. Interacts with HDAC6 and BCL3. Interacts with MAP3K7. Identified in a complex with TRAF6 and SQSTM1. Interacts with OPTN and SQSTM1. Interacts with CEP350. Interacts with RNF31; the interaction is indirect and is mediated via SPATA2. Interacts with SPATA2 (via the PUB domain); the interaction is direct and recruits CYLD to the LUBAC complex, thereby regulating TNF-alpha-induced necroptosis.</text>
</comment>
<feature type="domain" description="USP" evidence="31">
    <location>
        <begin position="486"/>
        <end position="844"/>
    </location>
</feature>
<evidence type="ECO:0000256" key="18">
    <source>
        <dbReference type="ARBA" id="ARBA00022786"/>
    </source>
</evidence>
<dbReference type="EC" id="3.4.19.12" evidence="8"/>
<keyword evidence="10" id="KW-1003">Cell membrane</keyword>
<dbReference type="GO" id="GO:0006508">
    <property type="term" value="P:proteolysis"/>
    <property type="evidence" value="ECO:0007669"/>
    <property type="project" value="UniProtKB-KW"/>
</dbReference>
<evidence type="ECO:0000313" key="34">
    <source>
        <dbReference type="Proteomes" id="UP001066276"/>
    </source>
</evidence>
<dbReference type="CDD" id="cd02670">
    <property type="entry name" value="Peptidase_C19N"/>
    <property type="match status" value="1"/>
</dbReference>
<keyword evidence="21" id="KW-0862">Zinc</keyword>
<evidence type="ECO:0000256" key="4">
    <source>
        <dbReference type="ARBA" id="ARBA00004300"/>
    </source>
</evidence>
<dbReference type="Proteomes" id="UP001066276">
    <property type="component" value="Chromosome 6"/>
</dbReference>
<dbReference type="PANTHER" id="PTHR11830">
    <property type="entry name" value="40S RIBOSOMAL PROTEIN S3A"/>
    <property type="match status" value="1"/>
</dbReference>
<dbReference type="GO" id="GO:0045087">
    <property type="term" value="P:innate immune response"/>
    <property type="evidence" value="ECO:0007669"/>
    <property type="project" value="UniProtKB-KW"/>
</dbReference>
<dbReference type="AlphaFoldDB" id="A0AAV7QAL4"/>
<dbReference type="GO" id="GO:0016579">
    <property type="term" value="P:protein deubiquitination"/>
    <property type="evidence" value="ECO:0007669"/>
    <property type="project" value="InterPro"/>
</dbReference>
<keyword evidence="18" id="KW-0833">Ubl conjugation pathway</keyword>
<dbReference type="Gene3D" id="2.30.30.190">
    <property type="entry name" value="CAP Gly-rich-like domain"/>
    <property type="match status" value="3"/>
</dbReference>
<evidence type="ECO:0000256" key="6">
    <source>
        <dbReference type="ARBA" id="ARBA00004556"/>
    </source>
</evidence>
<evidence type="ECO:0000313" key="33">
    <source>
        <dbReference type="EMBL" id="KAJ1137601.1"/>
    </source>
</evidence>
<evidence type="ECO:0000256" key="13">
    <source>
        <dbReference type="ARBA" id="ARBA00022588"/>
    </source>
</evidence>
<dbReference type="Gene3D" id="3.90.70.10">
    <property type="entry name" value="Cysteine proteinases"/>
    <property type="match status" value="1"/>
</dbReference>
<dbReference type="EMBL" id="JANPWB010000010">
    <property type="protein sequence ID" value="KAJ1137601.1"/>
    <property type="molecule type" value="Genomic_DNA"/>
</dbReference>
<evidence type="ECO:0000259" key="32">
    <source>
        <dbReference type="PROSITE" id="PS50245"/>
    </source>
</evidence>
<organism evidence="33 34">
    <name type="scientific">Pleurodeles waltl</name>
    <name type="common">Iberian ribbed newt</name>
    <dbReference type="NCBI Taxonomy" id="8319"/>
    <lineage>
        <taxon>Eukaryota</taxon>
        <taxon>Metazoa</taxon>
        <taxon>Chordata</taxon>
        <taxon>Craniata</taxon>
        <taxon>Vertebrata</taxon>
        <taxon>Euteleostomi</taxon>
        <taxon>Amphibia</taxon>
        <taxon>Batrachia</taxon>
        <taxon>Caudata</taxon>
        <taxon>Salamandroidea</taxon>
        <taxon>Salamandridae</taxon>
        <taxon>Pleurodelinae</taxon>
        <taxon>Pleurodeles</taxon>
    </lineage>
</organism>
<dbReference type="InterPro" id="IPR038765">
    <property type="entry name" value="Papain-like_cys_pep_sf"/>
</dbReference>
<comment type="subcellular location">
    <subcellularLocation>
        <location evidence="5">Cell membrane</location>
        <topology evidence="5">Peripheral membrane protein</topology>
        <orientation evidence="5">Cytoplasmic side</orientation>
    </subcellularLocation>
    <subcellularLocation>
        <location evidence="2">Cytoplasm</location>
        <location evidence="2">Cytoskeleton</location>
        <location evidence="2">Cilium basal body</location>
    </subcellularLocation>
    <subcellularLocation>
        <location evidence="4">Cytoplasm</location>
        <location evidence="4">Cytoskeleton</location>
        <location evidence="4">Microtubule organizing center</location>
        <location evidence="4">Centrosome</location>
    </subcellularLocation>
    <subcellularLocation>
        <location evidence="3">Cytoplasm</location>
        <location evidence="3">Cytoskeleton</location>
        <location evidence="3">Spindle</location>
    </subcellularLocation>
    <subcellularLocation>
        <location evidence="6">Cytoplasm</location>
        <location evidence="6">Perinuclear region</location>
    </subcellularLocation>
</comment>
<feature type="region of interest" description="Disordered" evidence="30">
    <location>
        <begin position="327"/>
        <end position="362"/>
    </location>
</feature>
<dbReference type="Pfam" id="PF01302">
    <property type="entry name" value="CAP_GLY"/>
    <property type="match status" value="2"/>
</dbReference>
<keyword evidence="19" id="KW-0378">Hydrolase</keyword>
<keyword evidence="25" id="KW-0966">Cell projection</keyword>
<evidence type="ECO:0000256" key="8">
    <source>
        <dbReference type="ARBA" id="ARBA00012759"/>
    </source>
</evidence>
<evidence type="ECO:0000256" key="26">
    <source>
        <dbReference type="ARBA" id="ARBA00030882"/>
    </source>
</evidence>
<dbReference type="GO" id="GO:0048471">
    <property type="term" value="C:perinuclear region of cytoplasm"/>
    <property type="evidence" value="ECO:0007669"/>
    <property type="project" value="UniProtKB-SubCell"/>
</dbReference>
<dbReference type="SMART" id="SM01052">
    <property type="entry name" value="CAP_GLY"/>
    <property type="match status" value="3"/>
</dbReference>
<evidence type="ECO:0000256" key="14">
    <source>
        <dbReference type="ARBA" id="ARBA00022670"/>
    </source>
</evidence>
<evidence type="ECO:0000256" key="23">
    <source>
        <dbReference type="ARBA" id="ARBA00022859"/>
    </source>
</evidence>
<evidence type="ECO:0000256" key="29">
    <source>
        <dbReference type="ARBA" id="ARBA00046580"/>
    </source>
</evidence>
<dbReference type="InterPro" id="IPR018200">
    <property type="entry name" value="USP_CS"/>
</dbReference>
<evidence type="ECO:0000259" key="31">
    <source>
        <dbReference type="PROSITE" id="PS50235"/>
    </source>
</evidence>
<evidence type="ECO:0000256" key="17">
    <source>
        <dbReference type="ARBA" id="ARBA00022723"/>
    </source>
</evidence>
<reference evidence="33" key="1">
    <citation type="journal article" date="2022" name="bioRxiv">
        <title>Sequencing and chromosome-scale assembly of the giantPleurodeles waltlgenome.</title>
        <authorList>
            <person name="Brown T."/>
            <person name="Elewa A."/>
            <person name="Iarovenko S."/>
            <person name="Subramanian E."/>
            <person name="Araus A.J."/>
            <person name="Petzold A."/>
            <person name="Susuki M."/>
            <person name="Suzuki K.-i.T."/>
            <person name="Hayashi T."/>
            <person name="Toyoda A."/>
            <person name="Oliveira C."/>
            <person name="Osipova E."/>
            <person name="Leigh N.D."/>
            <person name="Simon A."/>
            <person name="Yun M.H."/>
        </authorList>
    </citation>
    <scope>NUCLEOTIDE SEQUENCE</scope>
    <source>
        <strain evidence="33">20211129_DDA</strain>
        <tissue evidence="33">Liver</tissue>
    </source>
</reference>
<dbReference type="InterPro" id="IPR000938">
    <property type="entry name" value="CAP-Gly_domain"/>
</dbReference>
<dbReference type="InterPro" id="IPR028889">
    <property type="entry name" value="USP"/>
</dbReference>
<sequence length="850" mass="95888">MWAKVLDTDRLLQVEQRGLLEVSERTAGLLEAVTDCDERLALLANPHQLQRLSEIQKGDWVRVQITSSSREKVLGMVRYCGPMGKSRGNSGIVFGVELMGSAAGKGFTDGSYQGQKLFSCQENCGVIVPISRIEPSDCPVGQQDIPGERMQHHAASSTDEQVPRLELGARVFFWMGEEQQLGKVVYCDPLPNKEDLGVYVGILLDKSVGSWNGYFKGTKLCSIPSPDRGIYLPFAKVHKVAHAETAQLERRNCLPRGGVDKNNQNRLTQSRQKEVNRAVEETGRNNSSWRTQESYALENREDARIHVETHARAVQPLRIAVADDVALPSLRHPPPGSDNSPQRSPSHTETHSPGGQVEPRWPPLELNSMVEVQDPPIYGVIRWIGEIPDCMETMAGLEVEDPMPLACTDGTWRGVRYFQCAPYKALFVKLRICRPDSRFASLHMPTNQINRCNSIAFKEYTSERVEEDTPPQGWREGGEPLIGWKKGIQGHCNSCYLDATLFSMFAFTPVLDTMLLRPPDKNDSETYSETRDLLRTEIVNPLRKHGYVCATKVMALRKILEAAGQVSGFTSEEKDPEEFLNQLFQVLRVEPLFQIRSSGGKDMHGCIFYQIFTEIKPSVTVPSVQQLLEWSLVTSDLKFTEAPSCLILQMPRNGKNFKMFSTILPTLELDITDLLEDTPRACCICETLALLECKECYEDSNISPGRIKQYCSICSKQVHRARRRRTHQPQCLRLPEELSQCTDFPGLVPRQTMQLFAVLCIETSHYVAFTKHGPRDQDWMFFDSMADREGGQNGFNIPRVVPCSEVGEYLNMTPAQLRDLDPKTIPVFARRLLCDAYMCLYHSPSLSLYK</sequence>
<evidence type="ECO:0000256" key="15">
    <source>
        <dbReference type="ARBA" id="ARBA00022687"/>
    </source>
</evidence>
<dbReference type="PROSITE" id="PS50245">
    <property type="entry name" value="CAP_GLY_2"/>
    <property type="match status" value="2"/>
</dbReference>
<comment type="caution">
    <text evidence="33">The sequence shown here is derived from an EMBL/GenBank/DDBJ whole genome shotgun (WGS) entry which is preliminary data.</text>
</comment>
<keyword evidence="23" id="KW-0391">Immunity</keyword>
<dbReference type="GO" id="GO:0005886">
    <property type="term" value="C:plasma membrane"/>
    <property type="evidence" value="ECO:0007669"/>
    <property type="project" value="UniProtKB-SubCell"/>
</dbReference>
<evidence type="ECO:0000256" key="24">
    <source>
        <dbReference type="ARBA" id="ARBA00023136"/>
    </source>
</evidence>
<dbReference type="FunFam" id="3.90.70.10:FF:000009">
    <property type="entry name" value="Putative ubiquitin carboxyl-terminal hydrolase CYLD"/>
    <property type="match status" value="1"/>
</dbReference>
<comment type="catalytic activity">
    <reaction evidence="1">
        <text>Thiol-dependent hydrolysis of ester, thioester, amide, peptide and isopeptide bonds formed by the C-terminal Gly of ubiquitin (a 76-residue protein attached to proteins as an intracellular targeting signal).</text>
        <dbReference type="EC" id="3.4.19.12"/>
    </reaction>
</comment>
<gene>
    <name evidence="33" type="ORF">NDU88_003999</name>
</gene>
<name>A0AAV7QAL4_PLEWA</name>
<evidence type="ECO:0000256" key="7">
    <source>
        <dbReference type="ARBA" id="ARBA00009085"/>
    </source>
</evidence>
<dbReference type="GO" id="GO:0016055">
    <property type="term" value="P:Wnt signaling pathway"/>
    <property type="evidence" value="ECO:0007669"/>
    <property type="project" value="UniProtKB-KW"/>
</dbReference>
<dbReference type="GO" id="GO:0005819">
    <property type="term" value="C:spindle"/>
    <property type="evidence" value="ECO:0007669"/>
    <property type="project" value="UniProtKB-SubCell"/>
</dbReference>
<keyword evidence="20" id="KW-0788">Thiol protease</keyword>
<keyword evidence="15" id="KW-0879">Wnt signaling pathway</keyword>
<dbReference type="InterPro" id="IPR001394">
    <property type="entry name" value="Peptidase_C19_UCH"/>
</dbReference>
<keyword evidence="24" id="KW-0472">Membrane</keyword>
<feature type="domain" description="CAP-Gly" evidence="32">
    <location>
        <begin position="385"/>
        <end position="429"/>
    </location>
</feature>
<keyword evidence="16" id="KW-0493">Microtubule</keyword>
<feature type="compositionally biased region" description="Polar residues" evidence="30">
    <location>
        <begin position="337"/>
        <end position="353"/>
    </location>
</feature>
<evidence type="ECO:0000256" key="3">
    <source>
        <dbReference type="ARBA" id="ARBA00004186"/>
    </source>
</evidence>
<evidence type="ECO:0000256" key="9">
    <source>
        <dbReference type="ARBA" id="ARBA00018699"/>
    </source>
</evidence>
<evidence type="ECO:0000256" key="19">
    <source>
        <dbReference type="ARBA" id="ARBA00022801"/>
    </source>
</evidence>
<dbReference type="PROSITE" id="PS50235">
    <property type="entry name" value="USP_3"/>
    <property type="match status" value="1"/>
</dbReference>
<feature type="domain" description="CAP-Gly" evidence="32">
    <location>
        <begin position="84"/>
        <end position="129"/>
    </location>
</feature>
<proteinExistence type="inferred from homology"/>